<evidence type="ECO:0000313" key="2">
    <source>
        <dbReference type="Proteomes" id="UP001301388"/>
    </source>
</evidence>
<protein>
    <submittedName>
        <fullName evidence="1">Uncharacterized protein</fullName>
    </submittedName>
</protein>
<accession>A0ABU5TIX1</accession>
<organism evidence="1 2">
    <name type="scientific">Pseudanabaena galeata UHCC 0370</name>
    <dbReference type="NCBI Taxonomy" id="3110310"/>
    <lineage>
        <taxon>Bacteria</taxon>
        <taxon>Bacillati</taxon>
        <taxon>Cyanobacteriota</taxon>
        <taxon>Cyanophyceae</taxon>
        <taxon>Pseudanabaenales</taxon>
        <taxon>Pseudanabaenaceae</taxon>
        <taxon>Pseudanabaena</taxon>
    </lineage>
</organism>
<evidence type="ECO:0000313" key="1">
    <source>
        <dbReference type="EMBL" id="MEA5478155.1"/>
    </source>
</evidence>
<gene>
    <name evidence="1" type="ORF">VB774_11065</name>
</gene>
<dbReference type="EMBL" id="JAYGIE010000072">
    <property type="protein sequence ID" value="MEA5478155.1"/>
    <property type="molecule type" value="Genomic_DNA"/>
</dbReference>
<proteinExistence type="predicted"/>
<sequence>MVDRNITSKRWRSPLKKSTSDRLSIEEDDDYYSFWIGLHDEYEGLIDES</sequence>
<comment type="caution">
    <text evidence="1">The sequence shown here is derived from an EMBL/GenBank/DDBJ whole genome shotgun (WGS) entry which is preliminary data.</text>
</comment>
<dbReference type="RefSeq" id="WP_323261710.1">
    <property type="nucleotide sequence ID" value="NZ_JAYGIE010000072.1"/>
</dbReference>
<reference evidence="1 2" key="1">
    <citation type="submission" date="2023-12" db="EMBL/GenBank/DDBJ databases">
        <title>Baltic Sea Cyanobacteria.</title>
        <authorList>
            <person name="Delbaje E."/>
            <person name="Fewer D.P."/>
            <person name="Shishido T.K."/>
        </authorList>
    </citation>
    <scope>NUCLEOTIDE SEQUENCE [LARGE SCALE GENOMIC DNA]</scope>
    <source>
        <strain evidence="1 2">UHCC 0370</strain>
    </source>
</reference>
<name>A0ABU5TIX1_9CYAN</name>
<keyword evidence="2" id="KW-1185">Reference proteome</keyword>
<dbReference type="Proteomes" id="UP001301388">
    <property type="component" value="Unassembled WGS sequence"/>
</dbReference>